<geneLocation type="plasmid" evidence="1">
    <name>p2055-IMP</name>
</geneLocation>
<dbReference type="AlphaFoldDB" id="A0A3G2CD73"/>
<sequence>MLGLNHYSNTTGEDMALGDPIQVRLSPEKQALLEDEAARKGKRLATYLRELLESENDLQGELAALRREVVSLHHVIEDLADTGLRSDQSGPGQNAVQIETLLLLRAIAGPERMKPVKGELKRLGIEVWTPEGKED</sequence>
<proteinExistence type="predicted"/>
<dbReference type="EMBL" id="MH882484">
    <property type="protein sequence ID" value="AYM50582.1"/>
    <property type="molecule type" value="Genomic_DNA"/>
</dbReference>
<reference evidence="1" key="1">
    <citation type="submission" date="2018-09" db="EMBL/GenBank/DDBJ databases">
        <authorList>
            <person name="Zhou D."/>
        </authorList>
    </citation>
    <scope>NUCLEOTIDE SEQUENCE</scope>
    <source>
        <strain evidence="1">2055</strain>
        <plasmid evidence="1">p2055-IMP</plasmid>
    </source>
</reference>
<accession>A0A3G2CD73</accession>
<evidence type="ECO:0008006" key="2">
    <source>
        <dbReference type="Google" id="ProtNLM"/>
    </source>
</evidence>
<keyword evidence="1" id="KW-0614">Plasmid</keyword>
<evidence type="ECO:0000313" key="1">
    <source>
        <dbReference type="EMBL" id="AYM50582.1"/>
    </source>
</evidence>
<name>A0A3G2CD73_PRORE</name>
<organism evidence="1">
    <name type="scientific">Providencia rettgeri</name>
    <dbReference type="NCBI Taxonomy" id="587"/>
    <lineage>
        <taxon>Bacteria</taxon>
        <taxon>Pseudomonadati</taxon>
        <taxon>Pseudomonadota</taxon>
        <taxon>Gammaproteobacteria</taxon>
        <taxon>Enterobacterales</taxon>
        <taxon>Morganellaceae</taxon>
        <taxon>Providencia</taxon>
    </lineage>
</organism>
<protein>
    <recommendedName>
        <fullName evidence="2">Mobilization protein</fullName>
    </recommendedName>
</protein>